<evidence type="ECO:0000313" key="3">
    <source>
        <dbReference type="Proteomes" id="UP000076580"/>
    </source>
</evidence>
<keyword evidence="3" id="KW-1185">Reference proteome</keyword>
<dbReference type="Proteomes" id="UP000076580">
    <property type="component" value="Chromosome 03"/>
</dbReference>
<dbReference type="RefSeq" id="XP_040653677.1">
    <property type="nucleotide sequence ID" value="XM_040803573.1"/>
</dbReference>
<dbReference type="GeneID" id="63718925"/>
<evidence type="ECO:0000256" key="1">
    <source>
        <dbReference type="SAM" id="MobiDB-lite"/>
    </source>
</evidence>
<evidence type="ECO:0000313" key="2">
    <source>
        <dbReference type="EMBL" id="KYK54325.1"/>
    </source>
</evidence>
<proteinExistence type="predicted"/>
<gene>
    <name evidence="2" type="ORF">DCS_06282</name>
</gene>
<name>A0A151GBA3_DRECN</name>
<feature type="region of interest" description="Disordered" evidence="1">
    <location>
        <begin position="101"/>
        <end position="123"/>
    </location>
</feature>
<dbReference type="InParanoid" id="A0A151GBA3"/>
<reference evidence="2 3" key="1">
    <citation type="journal article" date="2016" name="Sci. Rep.">
        <title>Insights into Adaptations to a Near-Obligate Nematode Endoparasitic Lifestyle from the Finished Genome of Drechmeria coniospora.</title>
        <authorList>
            <person name="Zhang L."/>
            <person name="Zhou Z."/>
            <person name="Guo Q."/>
            <person name="Fokkens L."/>
            <person name="Miskei M."/>
            <person name="Pocsi I."/>
            <person name="Zhang W."/>
            <person name="Chen M."/>
            <person name="Wang L."/>
            <person name="Sun Y."/>
            <person name="Donzelli B.G."/>
            <person name="Gibson D.M."/>
            <person name="Nelson D.R."/>
            <person name="Luo J.G."/>
            <person name="Rep M."/>
            <person name="Liu H."/>
            <person name="Yang S."/>
            <person name="Wang J."/>
            <person name="Krasnoff S.B."/>
            <person name="Xu Y."/>
            <person name="Molnar I."/>
            <person name="Lin M."/>
        </authorList>
    </citation>
    <scope>NUCLEOTIDE SEQUENCE [LARGE SCALE GENOMIC DNA]</scope>
    <source>
        <strain evidence="2 3">ARSEF 6962</strain>
    </source>
</reference>
<dbReference type="EMBL" id="LAYC01000003">
    <property type="protein sequence ID" value="KYK54325.1"/>
    <property type="molecule type" value="Genomic_DNA"/>
</dbReference>
<dbReference type="AlphaFoldDB" id="A0A151GBA3"/>
<accession>A0A151GBA3</accession>
<organism evidence="2 3">
    <name type="scientific">Drechmeria coniospora</name>
    <name type="common">Nematophagous fungus</name>
    <name type="synonym">Meria coniospora</name>
    <dbReference type="NCBI Taxonomy" id="98403"/>
    <lineage>
        <taxon>Eukaryota</taxon>
        <taxon>Fungi</taxon>
        <taxon>Dikarya</taxon>
        <taxon>Ascomycota</taxon>
        <taxon>Pezizomycotina</taxon>
        <taxon>Sordariomycetes</taxon>
        <taxon>Hypocreomycetidae</taxon>
        <taxon>Hypocreales</taxon>
        <taxon>Ophiocordycipitaceae</taxon>
        <taxon>Drechmeria</taxon>
    </lineage>
</organism>
<sequence>MVILTTGRCQHSTEYRTTGSGSKSYPEAVKSFLAEGRREPTGQLASPGWLRNNTSREHGEPPASTGPSEHSALVWFTLDWFILNTLSNLHIIFVAKPQLNHPARDEPNVSESRHRRRSETDPRLDALVMADELGVLNMLGQEGDTQLSAVQPAPDEALPVGRHGG</sequence>
<protein>
    <submittedName>
        <fullName evidence="2">Uncharacterized protein</fullName>
    </submittedName>
</protein>
<feature type="region of interest" description="Disordered" evidence="1">
    <location>
        <begin position="36"/>
        <end position="68"/>
    </location>
</feature>
<comment type="caution">
    <text evidence="2">The sequence shown here is derived from an EMBL/GenBank/DDBJ whole genome shotgun (WGS) entry which is preliminary data.</text>
</comment>